<dbReference type="InterPro" id="IPR050236">
    <property type="entry name" value="Ser_Thr_kinase_AGC"/>
</dbReference>
<feature type="binding site" evidence="9">
    <location>
        <position position="120"/>
    </location>
    <ligand>
        <name>ATP</name>
        <dbReference type="ChEBI" id="CHEBI:30616"/>
    </ligand>
</feature>
<evidence type="ECO:0000256" key="3">
    <source>
        <dbReference type="ARBA" id="ARBA00022679"/>
    </source>
</evidence>
<evidence type="ECO:0000256" key="4">
    <source>
        <dbReference type="ARBA" id="ARBA00022741"/>
    </source>
</evidence>
<dbReference type="Pfam" id="PF00069">
    <property type="entry name" value="Pkinase"/>
    <property type="match status" value="2"/>
</dbReference>
<dbReference type="GO" id="GO:0005524">
    <property type="term" value="F:ATP binding"/>
    <property type="evidence" value="ECO:0007669"/>
    <property type="project" value="UniProtKB-UniRule"/>
</dbReference>
<dbReference type="Gene3D" id="3.30.200.20">
    <property type="entry name" value="Phosphorylase Kinase, domain 1"/>
    <property type="match status" value="1"/>
</dbReference>
<evidence type="ECO:0000256" key="8">
    <source>
        <dbReference type="ARBA" id="ARBA00048679"/>
    </source>
</evidence>
<dbReference type="AlphaFoldDB" id="A0AAD5V5C1"/>
<dbReference type="CDD" id="cd05123">
    <property type="entry name" value="STKc_AGC"/>
    <property type="match status" value="1"/>
</dbReference>
<dbReference type="Gene3D" id="1.10.510.10">
    <property type="entry name" value="Transferase(Phosphotransferase) domain 1"/>
    <property type="match status" value="1"/>
</dbReference>
<keyword evidence="3" id="KW-0808">Transferase</keyword>
<dbReference type="PROSITE" id="PS50011">
    <property type="entry name" value="PROTEIN_KINASE_DOM"/>
    <property type="match status" value="1"/>
</dbReference>
<comment type="caution">
    <text evidence="12">The sequence shown here is derived from an EMBL/GenBank/DDBJ whole genome shotgun (WGS) entry which is preliminary data.</text>
</comment>
<keyword evidence="5" id="KW-0418">Kinase</keyword>
<dbReference type="InterPro" id="IPR045270">
    <property type="entry name" value="STKc_AGC"/>
</dbReference>
<dbReference type="InterPro" id="IPR017441">
    <property type="entry name" value="Protein_kinase_ATP_BS"/>
</dbReference>
<name>A0AAD5V5C1_9APHY</name>
<gene>
    <name evidence="12" type="ORF">NLI96_g4384</name>
</gene>
<dbReference type="InterPro" id="IPR000719">
    <property type="entry name" value="Prot_kinase_dom"/>
</dbReference>
<keyword evidence="6 9" id="KW-0067">ATP-binding</keyword>
<evidence type="ECO:0000256" key="10">
    <source>
        <dbReference type="SAM" id="MobiDB-lite"/>
    </source>
</evidence>
<keyword evidence="2" id="KW-0723">Serine/threonine-protein kinase</keyword>
<dbReference type="PANTHER" id="PTHR24356">
    <property type="entry name" value="SERINE/THREONINE-PROTEIN KINASE"/>
    <property type="match status" value="1"/>
</dbReference>
<dbReference type="EMBL" id="JANAWD010000127">
    <property type="protein sequence ID" value="KAJ3486242.1"/>
    <property type="molecule type" value="Genomic_DNA"/>
</dbReference>
<accession>A0AAD5V5C1</accession>
<evidence type="ECO:0000256" key="7">
    <source>
        <dbReference type="ARBA" id="ARBA00047899"/>
    </source>
</evidence>
<feature type="domain" description="Protein kinase" evidence="11">
    <location>
        <begin position="91"/>
        <end position="387"/>
    </location>
</feature>
<proteinExistence type="predicted"/>
<dbReference type="PANTHER" id="PTHR24356:SF1">
    <property type="entry name" value="SERINE_THREONINE-PROTEIN KINASE GREATWALL"/>
    <property type="match status" value="1"/>
</dbReference>
<dbReference type="Proteomes" id="UP001212997">
    <property type="component" value="Unassembled WGS sequence"/>
</dbReference>
<evidence type="ECO:0000256" key="1">
    <source>
        <dbReference type="ARBA" id="ARBA00012513"/>
    </source>
</evidence>
<dbReference type="SUPFAM" id="SSF56112">
    <property type="entry name" value="Protein kinase-like (PK-like)"/>
    <property type="match status" value="1"/>
</dbReference>
<feature type="region of interest" description="Disordered" evidence="10">
    <location>
        <begin position="251"/>
        <end position="277"/>
    </location>
</feature>
<comment type="catalytic activity">
    <reaction evidence="8">
        <text>L-seryl-[protein] + ATP = O-phospho-L-seryl-[protein] + ADP + H(+)</text>
        <dbReference type="Rhea" id="RHEA:17989"/>
        <dbReference type="Rhea" id="RHEA-COMP:9863"/>
        <dbReference type="Rhea" id="RHEA-COMP:11604"/>
        <dbReference type="ChEBI" id="CHEBI:15378"/>
        <dbReference type="ChEBI" id="CHEBI:29999"/>
        <dbReference type="ChEBI" id="CHEBI:30616"/>
        <dbReference type="ChEBI" id="CHEBI:83421"/>
        <dbReference type="ChEBI" id="CHEBI:456216"/>
        <dbReference type="EC" id="2.7.11.1"/>
    </reaction>
</comment>
<organism evidence="12 13">
    <name type="scientific">Meripilus lineatus</name>
    <dbReference type="NCBI Taxonomy" id="2056292"/>
    <lineage>
        <taxon>Eukaryota</taxon>
        <taxon>Fungi</taxon>
        <taxon>Dikarya</taxon>
        <taxon>Basidiomycota</taxon>
        <taxon>Agaricomycotina</taxon>
        <taxon>Agaricomycetes</taxon>
        <taxon>Polyporales</taxon>
        <taxon>Meripilaceae</taxon>
        <taxon>Meripilus</taxon>
    </lineage>
</organism>
<evidence type="ECO:0000259" key="11">
    <source>
        <dbReference type="PROSITE" id="PS50011"/>
    </source>
</evidence>
<sequence length="496" mass="55597">MASFKNGNAKRHRQAEVFKDLPVPTLVKTLTEYALNCAVGTLESALPSPSPTAAIRTPALTNTFCEPATLPNTPALSAPLSSPTSLSVDDFVAKAFLGKGAFGEVYRVEHKVSHKEYALKVISKENLRLSNYPTIFEEQRIMKLLSGTDHTINLIASFQDTDYFYILTDYLSGGDLKHRLYNRHKFPPIEHTREYMAQLILAVEGIHRQRVIHRDLKPENIFSDSEGRLVIGDFGISAYFGAAASDKPWEAHKAWQKDPNASRTSPPPPSPAARLRSIPKKVDYTVSRCGTSSYMAPEVTSGPYSYECDIWSLGVIFHTMAVGRYPFGMHPGQHDHNEMRRLVNSENLRFTVDDDIDPDTEELLHGMLEKDVADRMTIAEIKKHPFFDGVNWSDLAKGNLTYGPRKPLVTLDDGDNEELESIKIPAGQPYAPGTVPYPWFDYTSPEMLIGMVAAKSKVTFGGLSKKLNVLQKVKIWWRRRGVVKVRRLSNLDMLMA</sequence>
<dbReference type="InterPro" id="IPR011009">
    <property type="entry name" value="Kinase-like_dom_sf"/>
</dbReference>
<evidence type="ECO:0000256" key="2">
    <source>
        <dbReference type="ARBA" id="ARBA00022527"/>
    </source>
</evidence>
<dbReference type="GO" id="GO:0004674">
    <property type="term" value="F:protein serine/threonine kinase activity"/>
    <property type="evidence" value="ECO:0007669"/>
    <property type="project" value="UniProtKB-KW"/>
</dbReference>
<evidence type="ECO:0000313" key="13">
    <source>
        <dbReference type="Proteomes" id="UP001212997"/>
    </source>
</evidence>
<dbReference type="EC" id="2.7.11.1" evidence="1"/>
<keyword evidence="13" id="KW-1185">Reference proteome</keyword>
<protein>
    <recommendedName>
        <fullName evidence="1">non-specific serine/threonine protein kinase</fullName>
        <ecNumber evidence="1">2.7.11.1</ecNumber>
    </recommendedName>
</protein>
<keyword evidence="4 9" id="KW-0547">Nucleotide-binding</keyword>
<comment type="catalytic activity">
    <reaction evidence="7">
        <text>L-threonyl-[protein] + ATP = O-phospho-L-threonyl-[protein] + ADP + H(+)</text>
        <dbReference type="Rhea" id="RHEA:46608"/>
        <dbReference type="Rhea" id="RHEA-COMP:11060"/>
        <dbReference type="Rhea" id="RHEA-COMP:11605"/>
        <dbReference type="ChEBI" id="CHEBI:15378"/>
        <dbReference type="ChEBI" id="CHEBI:30013"/>
        <dbReference type="ChEBI" id="CHEBI:30616"/>
        <dbReference type="ChEBI" id="CHEBI:61977"/>
        <dbReference type="ChEBI" id="CHEBI:456216"/>
        <dbReference type="EC" id="2.7.11.1"/>
    </reaction>
</comment>
<evidence type="ECO:0000256" key="6">
    <source>
        <dbReference type="ARBA" id="ARBA00022840"/>
    </source>
</evidence>
<evidence type="ECO:0000256" key="9">
    <source>
        <dbReference type="PROSITE-ProRule" id="PRU10141"/>
    </source>
</evidence>
<evidence type="ECO:0000256" key="5">
    <source>
        <dbReference type="ARBA" id="ARBA00022777"/>
    </source>
</evidence>
<dbReference type="SMART" id="SM00220">
    <property type="entry name" value="S_TKc"/>
    <property type="match status" value="1"/>
</dbReference>
<evidence type="ECO:0000313" key="12">
    <source>
        <dbReference type="EMBL" id="KAJ3486242.1"/>
    </source>
</evidence>
<reference evidence="12" key="1">
    <citation type="submission" date="2022-07" db="EMBL/GenBank/DDBJ databases">
        <title>Genome Sequence of Physisporinus lineatus.</title>
        <authorList>
            <person name="Buettner E."/>
        </authorList>
    </citation>
    <scope>NUCLEOTIDE SEQUENCE</scope>
    <source>
        <strain evidence="12">VT162</strain>
    </source>
</reference>
<dbReference type="PROSITE" id="PS00107">
    <property type="entry name" value="PROTEIN_KINASE_ATP"/>
    <property type="match status" value="1"/>
</dbReference>